<dbReference type="AlphaFoldDB" id="A0A6A6ZLF9"/>
<evidence type="ECO:0000313" key="2">
    <source>
        <dbReference type="Proteomes" id="UP000799424"/>
    </source>
</evidence>
<evidence type="ECO:0000313" key="1">
    <source>
        <dbReference type="EMBL" id="KAF2821077.1"/>
    </source>
</evidence>
<accession>A0A6A6ZLF9</accession>
<name>A0A6A6ZLF9_9PLEO</name>
<sequence length="524" mass="59479">MPVDHRFFGLDREIAQIEFNKTIAGCYRDGNAEYESVGVLLITWKEDDMRCKEREVNTLEQVFKDKFNFKTEQYEIPPTNSEQSLFSRLRAFNSCYDSPAKLGIIYYGGHAERKESEDGVDLEIFARQSTGATGPTNLSRQNTSLNDISLPSSPIDVPEKHGHAFPEPRPEQPHISFRAIKEQIRAAETDMLIIVDSCFAAGAFTDQLFGGRKCELFCSIAEKDVARAPGQDGSFTRILTTTLEKMIQDLPEGFSTSDLFRELYLQQHKAHKPAYFTQSRFDFGRIWLRPCRQKATLPSPDSKYSIDVRFHLTKSLDLTELNKVVKALQWIPFVRMVKMQSMHSPNDDLSEFIRTIHLANRLRPLLARIRRKLELKRARQLFRTDSTLSSSSSVTSERFHVHEPRDVGLFDWSNAQAVTPRHEHLTSDEYFHLEEPFDSEPHSMSAPSEPSKAPSLADITLQPYDQGPKADNSAETTSAFFQYAASIFSSPRALDRLLFFSVGVLAPTLVRWAVHGSASPFAAP</sequence>
<dbReference type="Proteomes" id="UP000799424">
    <property type="component" value="Unassembled WGS sequence"/>
</dbReference>
<reference evidence="1" key="1">
    <citation type="journal article" date="2020" name="Stud. Mycol.">
        <title>101 Dothideomycetes genomes: a test case for predicting lifestyles and emergence of pathogens.</title>
        <authorList>
            <person name="Haridas S."/>
            <person name="Albert R."/>
            <person name="Binder M."/>
            <person name="Bloem J."/>
            <person name="Labutti K."/>
            <person name="Salamov A."/>
            <person name="Andreopoulos B."/>
            <person name="Baker S."/>
            <person name="Barry K."/>
            <person name="Bills G."/>
            <person name="Bluhm B."/>
            <person name="Cannon C."/>
            <person name="Castanera R."/>
            <person name="Culley D."/>
            <person name="Daum C."/>
            <person name="Ezra D."/>
            <person name="Gonzalez J."/>
            <person name="Henrissat B."/>
            <person name="Kuo A."/>
            <person name="Liang C."/>
            <person name="Lipzen A."/>
            <person name="Lutzoni F."/>
            <person name="Magnuson J."/>
            <person name="Mondo S."/>
            <person name="Nolan M."/>
            <person name="Ohm R."/>
            <person name="Pangilinan J."/>
            <person name="Park H.-J."/>
            <person name="Ramirez L."/>
            <person name="Alfaro M."/>
            <person name="Sun H."/>
            <person name="Tritt A."/>
            <person name="Yoshinaga Y."/>
            <person name="Zwiers L.-H."/>
            <person name="Turgeon B."/>
            <person name="Goodwin S."/>
            <person name="Spatafora J."/>
            <person name="Crous P."/>
            <person name="Grigoriev I."/>
        </authorList>
    </citation>
    <scope>NUCLEOTIDE SEQUENCE</scope>
    <source>
        <strain evidence="1">CBS 113818</strain>
    </source>
</reference>
<dbReference type="OrthoDB" id="4760831at2759"/>
<keyword evidence="2" id="KW-1185">Reference proteome</keyword>
<dbReference type="EMBL" id="MU006238">
    <property type="protein sequence ID" value="KAF2821077.1"/>
    <property type="molecule type" value="Genomic_DNA"/>
</dbReference>
<proteinExistence type="predicted"/>
<gene>
    <name evidence="1" type="ORF">CC86DRAFT_386623</name>
</gene>
<protein>
    <submittedName>
        <fullName evidence="1">Uncharacterized protein</fullName>
    </submittedName>
</protein>
<organism evidence="1 2">
    <name type="scientific">Ophiobolus disseminans</name>
    <dbReference type="NCBI Taxonomy" id="1469910"/>
    <lineage>
        <taxon>Eukaryota</taxon>
        <taxon>Fungi</taxon>
        <taxon>Dikarya</taxon>
        <taxon>Ascomycota</taxon>
        <taxon>Pezizomycotina</taxon>
        <taxon>Dothideomycetes</taxon>
        <taxon>Pleosporomycetidae</taxon>
        <taxon>Pleosporales</taxon>
        <taxon>Pleosporineae</taxon>
        <taxon>Phaeosphaeriaceae</taxon>
        <taxon>Ophiobolus</taxon>
    </lineage>
</organism>